<dbReference type="RefSeq" id="WP_398708601.1">
    <property type="nucleotide sequence ID" value="NZ_JBIRUI010000004.1"/>
</dbReference>
<keyword evidence="2" id="KW-1185">Reference proteome</keyword>
<dbReference type="SUPFAM" id="SSF56235">
    <property type="entry name" value="N-terminal nucleophile aminohydrolases (Ntn hydrolases)"/>
    <property type="match status" value="1"/>
</dbReference>
<name>A0ABW7U3D8_9ACTN</name>
<dbReference type="InterPro" id="IPR029055">
    <property type="entry name" value="Ntn_hydrolases_N"/>
</dbReference>
<protein>
    <submittedName>
        <fullName evidence="1">Uncharacterized protein</fullName>
    </submittedName>
</protein>
<sequence>MWNAAQPFGTPDPARPNISATIWRTLTDLTNRVYAFESSCSPDVVWTRLDALDFERAARLDLSVEGLVGDVSDRYEPAEPFGFASA</sequence>
<gene>
    <name evidence="1" type="ORF">ACH407_11335</name>
</gene>
<dbReference type="Proteomes" id="UP001611339">
    <property type="component" value="Unassembled WGS sequence"/>
</dbReference>
<comment type="caution">
    <text evidence="1">The sequence shown here is derived from an EMBL/GenBank/DDBJ whole genome shotgun (WGS) entry which is preliminary data.</text>
</comment>
<reference evidence="1 2" key="1">
    <citation type="submission" date="2024-10" db="EMBL/GenBank/DDBJ databases">
        <title>The Natural Products Discovery Center: Release of the First 8490 Sequenced Strains for Exploring Actinobacteria Biosynthetic Diversity.</title>
        <authorList>
            <person name="Kalkreuter E."/>
            <person name="Kautsar S.A."/>
            <person name="Yang D."/>
            <person name="Bader C.D."/>
            <person name="Teijaro C.N."/>
            <person name="Fluegel L."/>
            <person name="Davis C.M."/>
            <person name="Simpson J.R."/>
            <person name="Lauterbach L."/>
            <person name="Steele A.D."/>
            <person name="Gui C."/>
            <person name="Meng S."/>
            <person name="Li G."/>
            <person name="Viehrig K."/>
            <person name="Ye F."/>
            <person name="Su P."/>
            <person name="Kiefer A.F."/>
            <person name="Nichols A."/>
            <person name="Cepeda A.J."/>
            <person name="Yan W."/>
            <person name="Fan B."/>
            <person name="Jiang Y."/>
            <person name="Adhikari A."/>
            <person name="Zheng C.-J."/>
            <person name="Schuster L."/>
            <person name="Cowan T.M."/>
            <person name="Smanski M.J."/>
            <person name="Chevrette M.G."/>
            <person name="De Carvalho L.P.S."/>
            <person name="Shen B."/>
        </authorList>
    </citation>
    <scope>NUCLEOTIDE SEQUENCE [LARGE SCALE GENOMIC DNA]</scope>
    <source>
        <strain evidence="1 2">NPDC020602</strain>
    </source>
</reference>
<proteinExistence type="predicted"/>
<evidence type="ECO:0000313" key="1">
    <source>
        <dbReference type="EMBL" id="MFI1714153.1"/>
    </source>
</evidence>
<dbReference type="EMBL" id="JBIRUI010000004">
    <property type="protein sequence ID" value="MFI1714153.1"/>
    <property type="molecule type" value="Genomic_DNA"/>
</dbReference>
<organism evidence="1 2">
    <name type="scientific">Streptomyces litmocidini</name>
    <dbReference type="NCBI Taxonomy" id="67318"/>
    <lineage>
        <taxon>Bacteria</taxon>
        <taxon>Bacillati</taxon>
        <taxon>Actinomycetota</taxon>
        <taxon>Actinomycetes</taxon>
        <taxon>Kitasatosporales</taxon>
        <taxon>Streptomycetaceae</taxon>
        <taxon>Streptomyces</taxon>
    </lineage>
</organism>
<dbReference type="Gene3D" id="3.60.60.10">
    <property type="entry name" value="Penicillin V Acylase, Chain A"/>
    <property type="match status" value="1"/>
</dbReference>
<accession>A0ABW7U3D8</accession>
<evidence type="ECO:0000313" key="2">
    <source>
        <dbReference type="Proteomes" id="UP001611339"/>
    </source>
</evidence>